<dbReference type="Proteomes" id="UP000177950">
    <property type="component" value="Unassembled WGS sequence"/>
</dbReference>
<sequence>MLWRCLLGGVRHDHPDLVASLRAAQDSFQLAAWNGIYYHQIKAVEEDIPWIEALLEKSGPNPQDIREALSWRRRRARLLYTLADLFPSLIDLLPDVAVKSTIRETENYFSNHDGIGGQVRELLKAPLRRMFADGDRVMVIGHSMGSIIAYDALWELWHVEQNPGRIDLFLSLGSPLGMRFVQERLLGFRDAAGRRFPGNIRHWKNAAARGDLAALDPVVRNDFVPMVEQGLTQSIEDMHEDLYTYFRNQDGLNVHRSYGYLVHPHVGRVIADWWRAGD</sequence>
<protein>
    <submittedName>
        <fullName evidence="1">Uncharacterized protein</fullName>
    </submittedName>
</protein>
<organism evidence="1 2">
    <name type="scientific">Candidatus Muproteobacteria bacterium RBG_19FT_COMBO_61_10</name>
    <dbReference type="NCBI Taxonomy" id="1817761"/>
    <lineage>
        <taxon>Bacteria</taxon>
        <taxon>Pseudomonadati</taxon>
        <taxon>Pseudomonadota</taxon>
        <taxon>Candidatus Muproteobacteria</taxon>
    </lineage>
</organism>
<dbReference type="SUPFAM" id="SSF53474">
    <property type="entry name" value="alpha/beta-Hydrolases"/>
    <property type="match status" value="1"/>
</dbReference>
<proteinExistence type="predicted"/>
<gene>
    <name evidence="1" type="ORF">A2V58_03010</name>
</gene>
<dbReference type="InterPro" id="IPR029058">
    <property type="entry name" value="AB_hydrolase_fold"/>
</dbReference>
<evidence type="ECO:0000313" key="2">
    <source>
        <dbReference type="Proteomes" id="UP000177950"/>
    </source>
</evidence>
<dbReference type="Gene3D" id="3.40.50.1820">
    <property type="entry name" value="alpha/beta hydrolase"/>
    <property type="match status" value="1"/>
</dbReference>
<accession>A0A1F6UI56</accession>
<name>A0A1F6UI56_9PROT</name>
<evidence type="ECO:0000313" key="1">
    <source>
        <dbReference type="EMBL" id="OGI57043.1"/>
    </source>
</evidence>
<comment type="caution">
    <text evidence="1">The sequence shown here is derived from an EMBL/GenBank/DDBJ whole genome shotgun (WGS) entry which is preliminary data.</text>
</comment>
<reference evidence="1 2" key="1">
    <citation type="journal article" date="2016" name="Nat. Commun.">
        <title>Thousands of microbial genomes shed light on interconnected biogeochemical processes in an aquifer system.</title>
        <authorList>
            <person name="Anantharaman K."/>
            <person name="Brown C.T."/>
            <person name="Hug L.A."/>
            <person name="Sharon I."/>
            <person name="Castelle C.J."/>
            <person name="Probst A.J."/>
            <person name="Thomas B.C."/>
            <person name="Singh A."/>
            <person name="Wilkins M.J."/>
            <person name="Karaoz U."/>
            <person name="Brodie E.L."/>
            <person name="Williams K.H."/>
            <person name="Hubbard S.S."/>
            <person name="Banfield J.F."/>
        </authorList>
    </citation>
    <scope>NUCLEOTIDE SEQUENCE [LARGE SCALE GENOMIC DNA]</scope>
</reference>
<dbReference type="AlphaFoldDB" id="A0A1F6UI56"/>
<dbReference type="EMBL" id="MFSV01000156">
    <property type="protein sequence ID" value="OGI57043.1"/>
    <property type="molecule type" value="Genomic_DNA"/>
</dbReference>